<evidence type="ECO:0000256" key="6">
    <source>
        <dbReference type="PIRSR" id="PIRSR604254-1"/>
    </source>
</evidence>
<evidence type="ECO:0000256" key="2">
    <source>
        <dbReference type="ARBA" id="ARBA00007018"/>
    </source>
</evidence>
<evidence type="ECO:0000256" key="5">
    <source>
        <dbReference type="ARBA" id="ARBA00023136"/>
    </source>
</evidence>
<comment type="caution">
    <text evidence="7">The sequence shown here is derived from an EMBL/GenBank/DDBJ whole genome shotgun (WGS) entry which is preliminary data.</text>
</comment>
<keyword evidence="6" id="KW-0862">Zinc</keyword>
<name>A0A6A4VKQ3_AMPAM</name>
<accession>A0A6A4VKQ3</accession>
<keyword evidence="5" id="KW-0472">Membrane</keyword>
<dbReference type="AlphaFoldDB" id="A0A6A4VKQ3"/>
<keyword evidence="8" id="KW-1185">Reference proteome</keyword>
<proteinExistence type="inferred from homology"/>
<gene>
    <name evidence="7" type="primary">AdipoR_0</name>
    <name evidence="7" type="ORF">FJT64_010717</name>
</gene>
<keyword evidence="6" id="KW-0479">Metal-binding</keyword>
<organism evidence="7 8">
    <name type="scientific">Amphibalanus amphitrite</name>
    <name type="common">Striped barnacle</name>
    <name type="synonym">Balanus amphitrite</name>
    <dbReference type="NCBI Taxonomy" id="1232801"/>
    <lineage>
        <taxon>Eukaryota</taxon>
        <taxon>Metazoa</taxon>
        <taxon>Ecdysozoa</taxon>
        <taxon>Arthropoda</taxon>
        <taxon>Crustacea</taxon>
        <taxon>Multicrustacea</taxon>
        <taxon>Cirripedia</taxon>
        <taxon>Thoracica</taxon>
        <taxon>Thoracicalcarea</taxon>
        <taxon>Balanomorpha</taxon>
        <taxon>Balanoidea</taxon>
        <taxon>Balanidae</taxon>
        <taxon>Amphibalaninae</taxon>
        <taxon>Amphibalanus</taxon>
    </lineage>
</organism>
<evidence type="ECO:0000313" key="8">
    <source>
        <dbReference type="Proteomes" id="UP000440578"/>
    </source>
</evidence>
<evidence type="ECO:0000256" key="1">
    <source>
        <dbReference type="ARBA" id="ARBA00004141"/>
    </source>
</evidence>
<dbReference type="OrthoDB" id="5585746at2759"/>
<dbReference type="EMBL" id="VIIS01001906">
    <property type="protein sequence ID" value="KAF0291092.1"/>
    <property type="molecule type" value="Genomic_DNA"/>
</dbReference>
<sequence>MGALYVAGALLYAFRVPERWFPGKCDIYFQSHQIFHVLVVAAAMVHYHGVSELAMHRLTNGECASDQHLVL</sequence>
<reference evidence="7 8" key="1">
    <citation type="submission" date="2019-07" db="EMBL/GenBank/DDBJ databases">
        <title>Draft genome assembly of a fouling barnacle, Amphibalanus amphitrite (Darwin, 1854): The first reference genome for Thecostraca.</title>
        <authorList>
            <person name="Kim W."/>
        </authorList>
    </citation>
    <scope>NUCLEOTIDE SEQUENCE [LARGE SCALE GENOMIC DNA]</scope>
    <source>
        <strain evidence="7">SNU_AA5</strain>
        <tissue evidence="7">Soma without cirri and trophi</tissue>
    </source>
</reference>
<comment type="subcellular location">
    <subcellularLocation>
        <location evidence="1">Membrane</location>
        <topology evidence="1">Multi-pass membrane protein</topology>
    </subcellularLocation>
</comment>
<keyword evidence="4" id="KW-1133">Transmembrane helix</keyword>
<comment type="similarity">
    <text evidence="2">Belongs to the ADIPOR family.</text>
</comment>
<dbReference type="Proteomes" id="UP000440578">
    <property type="component" value="Unassembled WGS sequence"/>
</dbReference>
<dbReference type="GO" id="GO:0046872">
    <property type="term" value="F:metal ion binding"/>
    <property type="evidence" value="ECO:0007669"/>
    <property type="project" value="UniProtKB-KW"/>
</dbReference>
<evidence type="ECO:0000256" key="3">
    <source>
        <dbReference type="ARBA" id="ARBA00022692"/>
    </source>
</evidence>
<dbReference type="GO" id="GO:0038023">
    <property type="term" value="F:signaling receptor activity"/>
    <property type="evidence" value="ECO:0007669"/>
    <property type="project" value="TreeGrafter"/>
</dbReference>
<feature type="binding site" evidence="6">
    <location>
        <position position="36"/>
    </location>
    <ligand>
        <name>Zn(2+)</name>
        <dbReference type="ChEBI" id="CHEBI:29105"/>
    </ligand>
</feature>
<dbReference type="InterPro" id="IPR004254">
    <property type="entry name" value="AdipoR/HlyIII-related"/>
</dbReference>
<dbReference type="GO" id="GO:0005886">
    <property type="term" value="C:plasma membrane"/>
    <property type="evidence" value="ECO:0007669"/>
    <property type="project" value="TreeGrafter"/>
</dbReference>
<keyword evidence="3" id="KW-0812">Transmembrane</keyword>
<evidence type="ECO:0000256" key="4">
    <source>
        <dbReference type="ARBA" id="ARBA00022989"/>
    </source>
</evidence>
<protein>
    <submittedName>
        <fullName evidence="7">Adiponectin receptor protein</fullName>
    </submittedName>
</protein>
<dbReference type="Pfam" id="PF03006">
    <property type="entry name" value="HlyIII"/>
    <property type="match status" value="1"/>
</dbReference>
<dbReference type="PANTHER" id="PTHR20855:SF52">
    <property type="entry name" value="ADIPONECTIN RECEPTOR PROTEIN"/>
    <property type="match status" value="1"/>
</dbReference>
<evidence type="ECO:0000313" key="7">
    <source>
        <dbReference type="EMBL" id="KAF0291092.1"/>
    </source>
</evidence>
<keyword evidence="7" id="KW-0675">Receptor</keyword>
<dbReference type="PANTHER" id="PTHR20855">
    <property type="entry name" value="ADIPOR/PROGESTIN RECEPTOR-RELATED"/>
    <property type="match status" value="1"/>
</dbReference>
<dbReference type="GO" id="GO:0033211">
    <property type="term" value="P:adiponectin-activated signaling pathway"/>
    <property type="evidence" value="ECO:0007669"/>
    <property type="project" value="TreeGrafter"/>
</dbReference>
<feature type="binding site" evidence="6">
    <location>
        <position position="32"/>
    </location>
    <ligand>
        <name>Zn(2+)</name>
        <dbReference type="ChEBI" id="CHEBI:29105"/>
    </ligand>
</feature>